<dbReference type="VEuPathDB" id="FungiDB:PC9H_003516"/>
<comment type="similarity">
    <text evidence="2">Belongs to the AB hydrolase superfamily. Epoxide hydrolase family.</text>
</comment>
<dbReference type="GO" id="GO:0016787">
    <property type="term" value="F:hydrolase activity"/>
    <property type="evidence" value="ECO:0007669"/>
    <property type="project" value="UniProtKB-KW"/>
</dbReference>
<evidence type="ECO:0000256" key="2">
    <source>
        <dbReference type="ARBA" id="ARBA00038334"/>
    </source>
</evidence>
<keyword evidence="1" id="KW-0378">Hydrolase</keyword>
<gene>
    <name evidence="4" type="ORF">PC9H_003516</name>
</gene>
<organism evidence="4 5">
    <name type="scientific">Pleurotus ostreatus</name>
    <name type="common">Oyster mushroom</name>
    <name type="synonym">White-rot fungus</name>
    <dbReference type="NCBI Taxonomy" id="5322"/>
    <lineage>
        <taxon>Eukaryota</taxon>
        <taxon>Fungi</taxon>
        <taxon>Dikarya</taxon>
        <taxon>Basidiomycota</taxon>
        <taxon>Agaricomycotina</taxon>
        <taxon>Agaricomycetes</taxon>
        <taxon>Agaricomycetidae</taxon>
        <taxon>Agaricales</taxon>
        <taxon>Pleurotineae</taxon>
        <taxon>Pleurotaceae</taxon>
        <taxon>Pleurotus</taxon>
    </lineage>
</organism>
<evidence type="ECO:0000256" key="1">
    <source>
        <dbReference type="ARBA" id="ARBA00022801"/>
    </source>
</evidence>
<sequence length="360" mass="40381">MELRFVTSQGPQYISNFKAMLRAHPQINSIMDPSLYKDFKTSRGFNYHYFAVAPQKDQPYLLFLHGFPSTSYDWRHQVAHFKDRGYGLIVPDMLGYGGTSIPTDPETYRKTLICKDIVELLDTEGIKQCIAVGHDWGSHITARLADLYEDRFIAFAFLAVGYSPPRPVFDMEQLLALTKKLAGYELVGYWKFFSAPDAPEVIEKNFDSFFSIVYAEDPDLWKTDLAPTGTLRAWLESGKTTAIGSWISEEERKIHSEHLLKGGLAGPVCWYRVLTSGASSDDDKSVPIRSPAVTKPVFFGAAKRDAIGVAQFQIHGTTQACSNLTVREIDAGHWIQLEKKDEVNQELGAWLNTVLATAPA</sequence>
<protein>
    <recommendedName>
        <fullName evidence="3">AB hydrolase-1 domain-containing protein</fullName>
    </recommendedName>
</protein>
<keyword evidence="5" id="KW-1185">Reference proteome</keyword>
<name>A0A8H6ZZ81_PLEOS</name>
<evidence type="ECO:0000313" key="4">
    <source>
        <dbReference type="EMBL" id="KAF7436683.1"/>
    </source>
</evidence>
<comment type="caution">
    <text evidence="4">The sequence shown here is derived from an EMBL/GenBank/DDBJ whole genome shotgun (WGS) entry which is preliminary data.</text>
</comment>
<dbReference type="InterPro" id="IPR000639">
    <property type="entry name" value="Epox_hydrolase-like"/>
</dbReference>
<dbReference type="RefSeq" id="XP_036634582.1">
    <property type="nucleotide sequence ID" value="XM_036773109.1"/>
</dbReference>
<dbReference type="AlphaFoldDB" id="A0A8H6ZZ81"/>
<accession>A0A8H6ZZ81</accession>
<dbReference type="OrthoDB" id="408373at2759"/>
<dbReference type="Gene3D" id="3.40.50.1820">
    <property type="entry name" value="alpha/beta hydrolase"/>
    <property type="match status" value="1"/>
</dbReference>
<evidence type="ECO:0000259" key="3">
    <source>
        <dbReference type="Pfam" id="PF00561"/>
    </source>
</evidence>
<dbReference type="EMBL" id="JACETU010000002">
    <property type="protein sequence ID" value="KAF7436683.1"/>
    <property type="molecule type" value="Genomic_DNA"/>
</dbReference>
<dbReference type="Pfam" id="PF00561">
    <property type="entry name" value="Abhydrolase_1"/>
    <property type="match status" value="1"/>
</dbReference>
<dbReference type="PRINTS" id="PR00412">
    <property type="entry name" value="EPOXHYDRLASE"/>
</dbReference>
<dbReference type="PANTHER" id="PTHR43329">
    <property type="entry name" value="EPOXIDE HYDROLASE"/>
    <property type="match status" value="1"/>
</dbReference>
<dbReference type="GeneID" id="59373334"/>
<dbReference type="InterPro" id="IPR000073">
    <property type="entry name" value="AB_hydrolase_1"/>
</dbReference>
<dbReference type="Proteomes" id="UP000623687">
    <property type="component" value="Unassembled WGS sequence"/>
</dbReference>
<reference evidence="4" key="1">
    <citation type="submission" date="2019-07" db="EMBL/GenBank/DDBJ databases">
        <authorList>
            <person name="Palmer J.M."/>
        </authorList>
    </citation>
    <scope>NUCLEOTIDE SEQUENCE</scope>
    <source>
        <strain evidence="4">PC9</strain>
    </source>
</reference>
<dbReference type="SUPFAM" id="SSF53474">
    <property type="entry name" value="alpha/beta-Hydrolases"/>
    <property type="match status" value="1"/>
</dbReference>
<dbReference type="InterPro" id="IPR029058">
    <property type="entry name" value="AB_hydrolase_fold"/>
</dbReference>
<feature type="domain" description="AB hydrolase-1" evidence="3">
    <location>
        <begin position="60"/>
        <end position="339"/>
    </location>
</feature>
<proteinExistence type="inferred from homology"/>
<evidence type="ECO:0000313" key="5">
    <source>
        <dbReference type="Proteomes" id="UP000623687"/>
    </source>
</evidence>